<dbReference type="InterPro" id="IPR007536">
    <property type="entry name" value="16SrRNA_methylTrfase_J"/>
</dbReference>
<sequence length="179" mass="19426">MNPRVAVASTDGFESQAHGLARRLSLEMTVPDDPRPDFLLHFIDDRLQLQQAGNKAPGPVYVDFVAGKAAYRRQQGEGRRTPLARAVGFKPGFVPRVIDATAGLGQDALVLATLGCTVTLVEQSPVVHALLEDGLRRAAESPETYAIVSRMSLVHADSAGYLEALPRHERPDAIYLDPM</sequence>
<protein>
    <recommendedName>
        <fullName evidence="2">16S rRNA methyltransferase</fullName>
    </recommendedName>
</protein>
<evidence type="ECO:0000313" key="1">
    <source>
        <dbReference type="EMBL" id="HEC05889.1"/>
    </source>
</evidence>
<gene>
    <name evidence="1" type="ORF">ENJ12_03505</name>
</gene>
<proteinExistence type="predicted"/>
<organism evidence="1">
    <name type="scientific">Thiolapillus brandeum</name>
    <dbReference type="NCBI Taxonomy" id="1076588"/>
    <lineage>
        <taxon>Bacteria</taxon>
        <taxon>Pseudomonadati</taxon>
        <taxon>Pseudomonadota</taxon>
        <taxon>Gammaproteobacteria</taxon>
        <taxon>Chromatiales</taxon>
        <taxon>Sedimenticolaceae</taxon>
        <taxon>Thiolapillus</taxon>
    </lineage>
</organism>
<evidence type="ECO:0008006" key="2">
    <source>
        <dbReference type="Google" id="ProtNLM"/>
    </source>
</evidence>
<dbReference type="EMBL" id="DRLF01000131">
    <property type="protein sequence ID" value="HEC05889.1"/>
    <property type="molecule type" value="Genomic_DNA"/>
</dbReference>
<dbReference type="PANTHER" id="PTHR36112:SF1">
    <property type="entry name" value="RIBOSOMAL RNA SMALL SUBUNIT METHYLTRANSFERASE J"/>
    <property type="match status" value="1"/>
</dbReference>
<dbReference type="Pfam" id="PF04445">
    <property type="entry name" value="SAM_MT"/>
    <property type="match status" value="1"/>
</dbReference>
<dbReference type="SUPFAM" id="SSF53335">
    <property type="entry name" value="S-adenosyl-L-methionine-dependent methyltransferases"/>
    <property type="match status" value="1"/>
</dbReference>
<accession>A0A831RU36</accession>
<dbReference type="AlphaFoldDB" id="A0A831RU36"/>
<comment type="caution">
    <text evidence="1">The sequence shown here is derived from an EMBL/GenBank/DDBJ whole genome shotgun (WGS) entry which is preliminary data.</text>
</comment>
<dbReference type="InterPro" id="IPR029063">
    <property type="entry name" value="SAM-dependent_MTases_sf"/>
</dbReference>
<dbReference type="Proteomes" id="UP000886339">
    <property type="component" value="Unassembled WGS sequence"/>
</dbReference>
<dbReference type="GO" id="GO:0008990">
    <property type="term" value="F:rRNA (guanine-N2-)-methyltransferase activity"/>
    <property type="evidence" value="ECO:0007669"/>
    <property type="project" value="InterPro"/>
</dbReference>
<dbReference type="PANTHER" id="PTHR36112">
    <property type="entry name" value="RIBOSOMAL RNA SMALL SUBUNIT METHYLTRANSFERASE J"/>
    <property type="match status" value="1"/>
</dbReference>
<dbReference type="Gene3D" id="3.40.50.150">
    <property type="entry name" value="Vaccinia Virus protein VP39"/>
    <property type="match status" value="1"/>
</dbReference>
<reference evidence="1" key="1">
    <citation type="journal article" date="2020" name="mSystems">
        <title>Genome- and Community-Level Interaction Insights into Carbon Utilization and Element Cycling Functions of Hydrothermarchaeota in Hydrothermal Sediment.</title>
        <authorList>
            <person name="Zhou Z."/>
            <person name="Liu Y."/>
            <person name="Xu W."/>
            <person name="Pan J."/>
            <person name="Luo Z.H."/>
            <person name="Li M."/>
        </authorList>
    </citation>
    <scope>NUCLEOTIDE SEQUENCE [LARGE SCALE GENOMIC DNA]</scope>
    <source>
        <strain evidence="1">HyVt-458</strain>
    </source>
</reference>
<name>A0A831RU36_9GAMM</name>
<feature type="non-terminal residue" evidence="1">
    <location>
        <position position="179"/>
    </location>
</feature>